<gene>
    <name evidence="5 9" type="primary">astE</name>
    <name evidence="9" type="ORF">KFZ77_07845</name>
</gene>
<reference evidence="9 10" key="1">
    <citation type="submission" date="2021-05" db="EMBL/GenBank/DDBJ databases">
        <title>Isolation, identification, and the growth promoting effects of Pantoea dispersa strain YSD J2 from the aboveground leaves of Cyperus esculentus L.Var. Sativus.</title>
        <authorList>
            <person name="Wang S."/>
            <person name="Tang X.M."/>
            <person name="Huang Y.N."/>
        </authorList>
    </citation>
    <scope>NUCLEOTIDE SEQUENCE [LARGE SCALE GENOMIC DNA]</scope>
    <source>
        <strain evidence="10">YSD YN2</strain>
    </source>
</reference>
<dbReference type="HAMAP" id="MF_00767">
    <property type="entry name" value="Arg_catab_AstE"/>
    <property type="match status" value="1"/>
</dbReference>
<dbReference type="Proteomes" id="UP001156318">
    <property type="component" value="Chromosome"/>
</dbReference>
<dbReference type="NCBIfam" id="NF003706">
    <property type="entry name" value="PRK05324.1"/>
    <property type="match status" value="1"/>
</dbReference>
<evidence type="ECO:0000256" key="2">
    <source>
        <dbReference type="ARBA" id="ARBA00022723"/>
    </source>
</evidence>
<comment type="pathway">
    <text evidence="5">Amino-acid degradation; L-arginine degradation via AST pathway; L-glutamate and succinate from L-arginine: step 5/5.</text>
</comment>
<feature type="domain" description="Succinylglutamate desuccinylase/Aspartoacylase catalytic" evidence="8">
    <location>
        <begin position="44"/>
        <end position="235"/>
    </location>
</feature>
<dbReference type="Pfam" id="PF24827">
    <property type="entry name" value="AstE_AspA_cat"/>
    <property type="match status" value="1"/>
</dbReference>
<evidence type="ECO:0000256" key="3">
    <source>
        <dbReference type="ARBA" id="ARBA00022801"/>
    </source>
</evidence>
<proteinExistence type="inferred from homology"/>
<protein>
    <recommendedName>
        <fullName evidence="5 6">Succinylglutamate desuccinylase</fullName>
        <ecNumber evidence="5 6">3.5.1.96</ecNumber>
    </recommendedName>
</protein>
<feature type="binding site" evidence="5">
    <location>
        <position position="147"/>
    </location>
    <ligand>
        <name>Zn(2+)</name>
        <dbReference type="ChEBI" id="CHEBI:29105"/>
    </ligand>
</feature>
<organism evidence="9 10">
    <name type="scientific">Siccibacter colletis</name>
    <dbReference type="NCBI Taxonomy" id="1505757"/>
    <lineage>
        <taxon>Bacteria</taxon>
        <taxon>Pseudomonadati</taxon>
        <taxon>Pseudomonadota</taxon>
        <taxon>Gammaproteobacteria</taxon>
        <taxon>Enterobacterales</taxon>
        <taxon>Enterobacteriaceae</taxon>
        <taxon>Siccibacter</taxon>
    </lineage>
</organism>
<name>A0ABY6JLG5_9ENTR</name>
<feature type="binding site" evidence="5">
    <location>
        <position position="56"/>
    </location>
    <ligand>
        <name>Zn(2+)</name>
        <dbReference type="ChEBI" id="CHEBI:29105"/>
    </ligand>
</feature>
<dbReference type="SUPFAM" id="SSF53187">
    <property type="entry name" value="Zn-dependent exopeptidases"/>
    <property type="match status" value="1"/>
</dbReference>
<keyword evidence="1 5" id="KW-0056">Arginine metabolism</keyword>
<dbReference type="GO" id="GO:0009017">
    <property type="term" value="F:succinylglutamate desuccinylase activity"/>
    <property type="evidence" value="ECO:0007669"/>
    <property type="project" value="UniProtKB-EC"/>
</dbReference>
<keyword evidence="10" id="KW-1185">Reference proteome</keyword>
<evidence type="ECO:0000259" key="8">
    <source>
        <dbReference type="Pfam" id="PF24827"/>
    </source>
</evidence>
<feature type="domain" description="AstE/AspA barrel-sandwich hybrid" evidence="7">
    <location>
        <begin position="247"/>
        <end position="319"/>
    </location>
</feature>
<evidence type="ECO:0000256" key="5">
    <source>
        <dbReference type="HAMAP-Rule" id="MF_00767"/>
    </source>
</evidence>
<evidence type="ECO:0000313" key="10">
    <source>
        <dbReference type="Proteomes" id="UP001156318"/>
    </source>
</evidence>
<dbReference type="PANTHER" id="PTHR15162:SF7">
    <property type="entry name" value="SUCCINYLGLUTAMATE DESUCCINYLASE"/>
    <property type="match status" value="1"/>
</dbReference>
<keyword evidence="4 5" id="KW-0862">Zinc</keyword>
<dbReference type="RefSeq" id="WP_264386162.1">
    <property type="nucleotide sequence ID" value="NZ_CP074352.1"/>
</dbReference>
<evidence type="ECO:0000256" key="1">
    <source>
        <dbReference type="ARBA" id="ARBA00022503"/>
    </source>
</evidence>
<dbReference type="NCBIfam" id="TIGR03242">
    <property type="entry name" value="arg_catab_astE"/>
    <property type="match status" value="1"/>
</dbReference>
<feature type="binding site" evidence="5">
    <location>
        <position position="53"/>
    </location>
    <ligand>
        <name>Zn(2+)</name>
        <dbReference type="ChEBI" id="CHEBI:29105"/>
    </ligand>
</feature>
<comment type="function">
    <text evidence="5">Transforms N(2)-succinylglutamate into succinate and glutamate.</text>
</comment>
<dbReference type="Pfam" id="PF04952">
    <property type="entry name" value="AstE_AspA_hybrid"/>
    <property type="match status" value="1"/>
</dbReference>
<dbReference type="EC" id="3.5.1.96" evidence="5 6"/>
<dbReference type="InterPro" id="IPR050178">
    <property type="entry name" value="AspA/AstE_fam"/>
</dbReference>
<comment type="similarity">
    <text evidence="5">Belongs to the AspA/AstE family. Succinylglutamate desuccinylase subfamily.</text>
</comment>
<sequence length="321" mass="35838">MQDFLRLTLDEAAPQPVSGECAHFRWRWLAVGVLTFEPLMPVDRALVLSAGLHGNETAPVELLDKLLQRLMQGEIRLQWRVLVILGNPAALRADRRFVDYDINRLFSGRWRDVPSCSETARAAALEKRVSDFFAAGEERIRWHLDMHTAIRGSYYPRFGVLPARARPYDEGFLHWLGCAGLEALVFHQTPGGTFTHFTSATFAALSCTLELGKARPFGSNDLSQFNQAAQALAALLGGEALPVANAPRRYRVAGQLIRHSEAFILHMADSTLNFTPFPRGTLLAEEGETRYEVQHDIERVLFPNPHVAPGLRAGLMLVEIT</sequence>
<evidence type="ECO:0000259" key="7">
    <source>
        <dbReference type="Pfam" id="PF04952"/>
    </source>
</evidence>
<evidence type="ECO:0000256" key="4">
    <source>
        <dbReference type="ARBA" id="ARBA00022833"/>
    </source>
</evidence>
<comment type="catalytic activity">
    <reaction evidence="5">
        <text>N-succinyl-L-glutamate + H2O = L-glutamate + succinate</text>
        <dbReference type="Rhea" id="RHEA:15169"/>
        <dbReference type="ChEBI" id="CHEBI:15377"/>
        <dbReference type="ChEBI" id="CHEBI:29985"/>
        <dbReference type="ChEBI" id="CHEBI:30031"/>
        <dbReference type="ChEBI" id="CHEBI:58763"/>
        <dbReference type="EC" id="3.5.1.96"/>
    </reaction>
</comment>
<dbReference type="InterPro" id="IPR016681">
    <property type="entry name" value="SuccinylGlu_desuccinylase"/>
</dbReference>
<feature type="active site" evidence="5">
    <location>
        <position position="210"/>
    </location>
</feature>
<keyword evidence="3 5" id="KW-0378">Hydrolase</keyword>
<evidence type="ECO:0000256" key="6">
    <source>
        <dbReference type="NCBIfam" id="TIGR03242"/>
    </source>
</evidence>
<dbReference type="InterPro" id="IPR007036">
    <property type="entry name" value="Aste_AspA_hybrid_dom"/>
</dbReference>
<comment type="cofactor">
    <cofactor evidence="5">
        <name>Zn(2+)</name>
        <dbReference type="ChEBI" id="CHEBI:29105"/>
    </cofactor>
    <text evidence="5">Binds 1 zinc ion per subunit.</text>
</comment>
<keyword evidence="2 5" id="KW-0479">Metal-binding</keyword>
<evidence type="ECO:0000313" key="9">
    <source>
        <dbReference type="EMBL" id="UYU33809.1"/>
    </source>
</evidence>
<dbReference type="CDD" id="cd03855">
    <property type="entry name" value="M14_ASTE"/>
    <property type="match status" value="1"/>
</dbReference>
<dbReference type="PANTHER" id="PTHR15162">
    <property type="entry name" value="ASPARTOACYLASE"/>
    <property type="match status" value="1"/>
</dbReference>
<dbReference type="InterPro" id="IPR055438">
    <property type="entry name" value="AstE_AspA_cat"/>
</dbReference>
<dbReference type="EMBL" id="CP074352">
    <property type="protein sequence ID" value="UYU33809.1"/>
    <property type="molecule type" value="Genomic_DNA"/>
</dbReference>
<dbReference type="Gene3D" id="3.40.630.10">
    <property type="entry name" value="Zn peptidases"/>
    <property type="match status" value="1"/>
</dbReference>
<accession>A0ABY6JLG5</accession>